<evidence type="ECO:0000313" key="1">
    <source>
        <dbReference type="EMBL" id="CAK7335956.1"/>
    </source>
</evidence>
<comment type="caution">
    <text evidence="1">The sequence shown here is derived from an EMBL/GenBank/DDBJ whole genome shotgun (WGS) entry which is preliminary data.</text>
</comment>
<protein>
    <submittedName>
        <fullName evidence="1">Uncharacterized protein</fullName>
    </submittedName>
</protein>
<gene>
    <name evidence="1" type="ORF">DCAF_LOCUS10960</name>
</gene>
<dbReference type="PANTHER" id="PTHR36052:SF1">
    <property type="entry name" value="EXCITATORY AMINO ACID TRANSPORTER"/>
    <property type="match status" value="1"/>
</dbReference>
<reference evidence="1 2" key="1">
    <citation type="submission" date="2024-01" db="EMBL/GenBank/DDBJ databases">
        <authorList>
            <person name="Waweru B."/>
        </authorList>
    </citation>
    <scope>NUCLEOTIDE SEQUENCE [LARGE SCALE GENOMIC DNA]</scope>
</reference>
<organism evidence="1 2">
    <name type="scientific">Dovyalis caffra</name>
    <dbReference type="NCBI Taxonomy" id="77055"/>
    <lineage>
        <taxon>Eukaryota</taxon>
        <taxon>Viridiplantae</taxon>
        <taxon>Streptophyta</taxon>
        <taxon>Embryophyta</taxon>
        <taxon>Tracheophyta</taxon>
        <taxon>Spermatophyta</taxon>
        <taxon>Magnoliopsida</taxon>
        <taxon>eudicotyledons</taxon>
        <taxon>Gunneridae</taxon>
        <taxon>Pentapetalae</taxon>
        <taxon>rosids</taxon>
        <taxon>fabids</taxon>
        <taxon>Malpighiales</taxon>
        <taxon>Salicaceae</taxon>
        <taxon>Flacourtieae</taxon>
        <taxon>Dovyalis</taxon>
    </lineage>
</organism>
<evidence type="ECO:0000313" key="2">
    <source>
        <dbReference type="Proteomes" id="UP001314170"/>
    </source>
</evidence>
<keyword evidence="2" id="KW-1185">Reference proteome</keyword>
<accession>A0AAV1RGR6</accession>
<dbReference type="Proteomes" id="UP001314170">
    <property type="component" value="Unassembled WGS sequence"/>
</dbReference>
<dbReference type="EMBL" id="CAWUPB010000994">
    <property type="protein sequence ID" value="CAK7335956.1"/>
    <property type="molecule type" value="Genomic_DNA"/>
</dbReference>
<dbReference type="PANTHER" id="PTHR36052">
    <property type="entry name" value="EXCITATORY AMINO ACID TRANSPORTER"/>
    <property type="match status" value="1"/>
</dbReference>
<proteinExistence type="predicted"/>
<sequence>MVLSATVVGALLGLGTQMYSNALRKLPYMRHPWEHVLGMGLGAVFVNQLVKWDAQLQQDLDKMLQKAKEANERRYFGRGGKKRCVCLCGDVGDKGKLFHKWICRDRGKKGERTYGIRGSWKTYKKRMKEIKESSGLVIFEESKRKTDAGCCYNLRLHDSKFLYLEHANMMELATSIARLIQRNGL</sequence>
<name>A0AAV1RGR6_9ROSI</name>
<dbReference type="AlphaFoldDB" id="A0AAV1RGR6"/>